<dbReference type="InterPro" id="IPR004143">
    <property type="entry name" value="BPL_LPL_catalytic"/>
</dbReference>
<dbReference type="PANTHER" id="PTHR43679">
    <property type="entry name" value="OCTANOYLTRANSFERASE LIPM-RELATED"/>
    <property type="match status" value="1"/>
</dbReference>
<dbReference type="PROSITE" id="PS51733">
    <property type="entry name" value="BPL_LPL_CATALYTIC"/>
    <property type="match status" value="1"/>
</dbReference>
<comment type="function">
    <text evidence="3">Catalyzes the amidotransfer (transamidation) of the octanoyl moiety from octanoyl-GcvH to the lipoyl domain of the E2 subunit of lipoate-dependent enzymes.</text>
</comment>
<feature type="site" description="Lowers pKa of active site Cys" evidence="3">
    <location>
        <position position="158"/>
    </location>
</feature>
<evidence type="ECO:0000259" key="4">
    <source>
        <dbReference type="PROSITE" id="PS51733"/>
    </source>
</evidence>
<keyword evidence="1 3" id="KW-0808">Transferase</keyword>
<dbReference type="InterPro" id="IPR024897">
    <property type="entry name" value="LipL"/>
</dbReference>
<feature type="active site" description="Acyl-thioester intermediate" evidence="3">
    <location>
        <position position="146"/>
    </location>
</feature>
<comment type="pathway">
    <text evidence="3">Protein modification; protein lipoylation via endogenous pathway; protein N(6)-(lipoyl)lysine from octanoyl-[acyl-carrier-protein].</text>
</comment>
<evidence type="ECO:0000256" key="2">
    <source>
        <dbReference type="ARBA" id="ARBA00023315"/>
    </source>
</evidence>
<gene>
    <name evidence="3" type="primary">lipL</name>
    <name evidence="5" type="ORF">ACFSTF_02995</name>
</gene>
<dbReference type="EMBL" id="JBHUMR010000007">
    <property type="protein sequence ID" value="MFD2616280.1"/>
    <property type="molecule type" value="Genomic_DNA"/>
</dbReference>
<reference evidence="6" key="1">
    <citation type="journal article" date="2019" name="Int. J. Syst. Evol. Microbiol.">
        <title>The Global Catalogue of Microorganisms (GCM) 10K type strain sequencing project: providing services to taxonomists for standard genome sequencing and annotation.</title>
        <authorList>
            <consortium name="The Broad Institute Genomics Platform"/>
            <consortium name="The Broad Institute Genome Sequencing Center for Infectious Disease"/>
            <person name="Wu L."/>
            <person name="Ma J."/>
        </authorList>
    </citation>
    <scope>NUCLEOTIDE SEQUENCE [LARGE SCALE GENOMIC DNA]</scope>
    <source>
        <strain evidence="6">TISTR 2241</strain>
    </source>
</reference>
<dbReference type="Pfam" id="PF21948">
    <property type="entry name" value="LplA-B_cat"/>
    <property type="match status" value="1"/>
</dbReference>
<comment type="miscellaneous">
    <text evidence="3">The reaction proceeds via a thioester-linked acyl-enzyme intermediate.</text>
</comment>
<proteinExistence type="inferred from homology"/>
<dbReference type="InterPro" id="IPR045864">
    <property type="entry name" value="aa-tRNA-synth_II/BPL/LPL"/>
</dbReference>
<dbReference type="GO" id="GO:0016874">
    <property type="term" value="F:ligase activity"/>
    <property type="evidence" value="ECO:0007669"/>
    <property type="project" value="UniProtKB-KW"/>
</dbReference>
<accession>A0ABW5PNB4</accession>
<dbReference type="RefSeq" id="WP_141189717.1">
    <property type="nucleotide sequence ID" value="NZ_JBHUMR010000007.1"/>
</dbReference>
<evidence type="ECO:0000256" key="3">
    <source>
        <dbReference type="HAMAP-Rule" id="MF_02119"/>
    </source>
</evidence>
<evidence type="ECO:0000313" key="5">
    <source>
        <dbReference type="EMBL" id="MFD2616280.1"/>
    </source>
</evidence>
<comment type="catalytic activity">
    <reaction evidence="3">
        <text>N(6)-octanoyl-L-lysyl-[glycine-cleavage complex H protein] + L-lysyl-[lipoyl-carrier protein] = N(6)-octanoyl-L-lysyl-[lipoyl-carrier protein] + L-lysyl-[glycine-cleavage complex H protein]</text>
        <dbReference type="Rhea" id="RHEA:20213"/>
        <dbReference type="Rhea" id="RHEA-COMP:10500"/>
        <dbReference type="Rhea" id="RHEA-COMP:10501"/>
        <dbReference type="Rhea" id="RHEA-COMP:10503"/>
        <dbReference type="Rhea" id="RHEA-COMP:10504"/>
        <dbReference type="ChEBI" id="CHEBI:29969"/>
        <dbReference type="ChEBI" id="CHEBI:78809"/>
        <dbReference type="EC" id="2.3.1.204"/>
    </reaction>
</comment>
<keyword evidence="2 3" id="KW-0012">Acyltransferase</keyword>
<keyword evidence="5" id="KW-0436">Ligase</keyword>
<dbReference type="PANTHER" id="PTHR43679:SF2">
    <property type="entry name" value="OCTANOYL-[GCVH]:PROTEIN N-OCTANOYLTRANSFERASE"/>
    <property type="match status" value="1"/>
</dbReference>
<dbReference type="CDD" id="cd16443">
    <property type="entry name" value="LplA"/>
    <property type="match status" value="1"/>
</dbReference>
<dbReference type="HAMAP" id="MF_02119">
    <property type="entry name" value="LipL"/>
    <property type="match status" value="1"/>
</dbReference>
<dbReference type="Gene3D" id="3.30.930.10">
    <property type="entry name" value="Bira Bifunctional Protein, Domain 2"/>
    <property type="match status" value="1"/>
</dbReference>
<dbReference type="InterPro" id="IPR050664">
    <property type="entry name" value="Octanoyltrans_LipM/LipL"/>
</dbReference>
<protein>
    <recommendedName>
        <fullName evidence="3">Octanoyl-[GcvH]:protein N-octanoyltransferase</fullName>
        <ecNumber evidence="3">2.3.1.204</ecNumber>
    </recommendedName>
    <alternativeName>
        <fullName evidence="3">Octanoyl-[GcvH]:E2 amidotransferase</fullName>
    </alternativeName>
</protein>
<name>A0ABW5PNB4_9BACI</name>
<sequence>MTSLLYQPTWRWIDQSTLGPTFNGMQSFAMDDTLCHSVGSGESAPVIRTWVHHQTVILGIQDTRLPHFQDGIDIIQQQGYHCVTRNSGGLAVVLDEGVLNISLIFSEQNRSLSIDESFEAMVELIKMCLEPHHIFFEAKEIVGSYCPGRYDLSVNGKKFAGISQRRIRKGVAVQIYLCLTGSGSKRAELIKSFYEQGLKKEKTRFVYPKIEPEKMASLEEISKASLTVQSLILTLLQTIQQFGDISSIALSPFEQELFNGYYQRIRERNRPFIK</sequence>
<feature type="domain" description="BPL/LPL catalytic" evidence="4">
    <location>
        <begin position="41"/>
        <end position="237"/>
    </location>
</feature>
<evidence type="ECO:0000313" key="6">
    <source>
        <dbReference type="Proteomes" id="UP001597458"/>
    </source>
</evidence>
<organism evidence="5 6">
    <name type="scientific">Terrilactibacillus laevilacticus</name>
    <dbReference type="NCBI Taxonomy" id="1380157"/>
    <lineage>
        <taxon>Bacteria</taxon>
        <taxon>Bacillati</taxon>
        <taxon>Bacillota</taxon>
        <taxon>Bacilli</taxon>
        <taxon>Bacillales</taxon>
        <taxon>Bacillaceae</taxon>
        <taxon>Terrilactibacillus</taxon>
    </lineage>
</organism>
<keyword evidence="6" id="KW-1185">Reference proteome</keyword>
<dbReference type="Proteomes" id="UP001597458">
    <property type="component" value="Unassembled WGS sequence"/>
</dbReference>
<comment type="caution">
    <text evidence="5">The sequence shown here is derived from an EMBL/GenBank/DDBJ whole genome shotgun (WGS) entry which is preliminary data.</text>
</comment>
<dbReference type="EC" id="2.3.1.204" evidence="3"/>
<evidence type="ECO:0000256" key="1">
    <source>
        <dbReference type="ARBA" id="ARBA00022679"/>
    </source>
</evidence>
<comment type="similarity">
    <text evidence="3">Belongs to the octanoyltransferase LipL family.</text>
</comment>
<dbReference type="SUPFAM" id="SSF55681">
    <property type="entry name" value="Class II aaRS and biotin synthetases"/>
    <property type="match status" value="1"/>
</dbReference>